<dbReference type="GO" id="GO:0047527">
    <property type="term" value="F:2,3-dihydroxybenzoate-serine ligase activity"/>
    <property type="evidence" value="ECO:0007669"/>
    <property type="project" value="TreeGrafter"/>
</dbReference>
<dbReference type="FunFam" id="3.40.50.12780:FF:000012">
    <property type="entry name" value="Non-ribosomal peptide synthetase"/>
    <property type="match status" value="1"/>
</dbReference>
<dbReference type="Proteomes" id="UP000019141">
    <property type="component" value="Unassembled WGS sequence"/>
</dbReference>
<gene>
    <name evidence="6" type="ORF">ETSY1_00135</name>
</gene>
<evidence type="ECO:0000256" key="3">
    <source>
        <dbReference type="ARBA" id="ARBA00022450"/>
    </source>
</evidence>
<feature type="domain" description="Carrier" evidence="5">
    <location>
        <begin position="1044"/>
        <end position="1119"/>
    </location>
</feature>
<organism evidence="6 7">
    <name type="scientific">Entotheonella factor</name>
    <dbReference type="NCBI Taxonomy" id="1429438"/>
    <lineage>
        <taxon>Bacteria</taxon>
        <taxon>Pseudomonadati</taxon>
        <taxon>Nitrospinota/Tectimicrobiota group</taxon>
        <taxon>Candidatus Tectimicrobiota</taxon>
        <taxon>Candidatus Entotheonellia</taxon>
        <taxon>Candidatus Entotheonellales</taxon>
        <taxon>Candidatus Entotheonellaceae</taxon>
        <taxon>Candidatus Entotheonella</taxon>
    </lineage>
</organism>
<dbReference type="Gene3D" id="1.10.1200.10">
    <property type="entry name" value="ACP-like"/>
    <property type="match status" value="1"/>
</dbReference>
<dbReference type="Pfam" id="PF18563">
    <property type="entry name" value="TubC_N"/>
    <property type="match status" value="1"/>
</dbReference>
<evidence type="ECO:0000256" key="1">
    <source>
        <dbReference type="ARBA" id="ARBA00001957"/>
    </source>
</evidence>
<proteinExistence type="inferred from homology"/>
<dbReference type="PANTHER" id="PTHR45527:SF1">
    <property type="entry name" value="FATTY ACID SYNTHASE"/>
    <property type="match status" value="1"/>
</dbReference>
<name>W4LZS9_ENTF1</name>
<sequence length="1398" mass="154504">MSTTAELLAHLSSLGIKLWDDDGYLGYSAPKGVLTLELRAELAAHKADILDLLRQVDLPGPALVERRQEENRFPLSYGQQALWVIHQNAPENPAFNMGVSLHIQTQLDVSALRWALQRLVERHAALRTTFAMCDGLLAQDIQGAQELVFEEVPAAAWTWDELMEQVYIAYQRPFDLAQGPVFRATLFTAAPQEHVLLLTLHHIAGDAASFPILMNDLQILYTAKQQGRAAELPALETTYADYVRWESEWVAGAAGERLSRYWQQQLAGEIPVLDLPTDRPRPATQAYRGTSHAFLLTPALSARLRALAQAEQTTLFTLLLSAFQVLLHRYTGQDEIWVGSPSGSGRSQPAFAGIVGYLINPLVFRARFVQEPNLTFRHFLRNVRQTVLDALDHQAYPFPLLVQQLQPVRHASYTPLFQTFFVLDAARLDTEPDVASDLPMSPLGLDQMEGQFDVTLTMTDGESLIGAFRYNADLFEPATVARMAGHWQRLLAGIVVNPEQPLHALPLLTEAERHQLLVEWNDTAIVCETDSCVHQLVEAQAARAPEAVAVEFEGWQLTYGALNRRANQLAYYLQRQGVGHDVCVGICVERSLNMIVGLLGILKAGGAYVPLEPTYPRERLAFMMRDSGMAVLLTQASLVDQLPVAQAQLDHLSHLVCLDRDWPLIARECPDNPSVPVVPSAQQLAYVMYTSGSTGMPKAVMTLHRGFRNFVLWYQRAFAAGSADRTMQFANLAFDASTLDIWPTLICGARLHIIDRNLMSAPQRLQDWLIQYGITVIHIPTLITEQFLALPWPAKTALRLLVTGGEQLHQTPAASMPFEVINNYGPTENSMASTWYVVPPESPPNPPVGRPLDNHRLYILDPGLQPVPVGVAGELYAGGIGVSRGYLNRPGLTADKFIPNPFGEGRLYKTGDLVRYLADGNIEFLGRIDNQVKLRGFRIELGEIESTLLKYPGVQESVVVVRESVSGPKQLVAYLVPDASAQSVNDDHIAEIRTHLNRTLPDYMVPSAYLILDALPLTSSGKVDTRALPVPERSDLHSHIAFSPPRTPIEEHLTAMWGDVLGLERIGIHDHFFELGGHSLVATRLLVDIETQLGKKLALASLFEAPTIAQLAPLLIEAPPTQPWSPVIPLQPAGNKPRLFCLPGGGAHVMYYWDLARHLGADRPFYGLQPPGHEEGAAPINRMEDFVGFFLEHVQQVQPQGPYLLGGHSSGAYIALALALALQQQGEAVPVVIVFDTIPPGMPHAAAMHESLNSMIDFVRVTKQGLGDRLPISMNQLQTLDGDAALQYVVDGYKKANLLPPQAGVNQLKRMRDLYQSTTEAISHYAPQDLYHGQLIFFQTSEIPVDNPEDMVAGWQALCAKPIEIYPVPGNHVTMITAPHVEVLAQQMRIALGQAMTL</sequence>
<dbReference type="InterPro" id="IPR020806">
    <property type="entry name" value="PKS_PP-bd"/>
</dbReference>
<keyword evidence="4" id="KW-0597">Phosphoprotein</keyword>
<accession>W4LZS9</accession>
<dbReference type="Pfam" id="PF13193">
    <property type="entry name" value="AMP-binding_C"/>
    <property type="match status" value="1"/>
</dbReference>
<dbReference type="SUPFAM" id="SSF47336">
    <property type="entry name" value="ACP-like"/>
    <property type="match status" value="1"/>
</dbReference>
<dbReference type="HOGENOM" id="CLU_000022_2_13_7"/>
<dbReference type="Pfam" id="PF00550">
    <property type="entry name" value="PP-binding"/>
    <property type="match status" value="1"/>
</dbReference>
<dbReference type="InterPro" id="IPR025110">
    <property type="entry name" value="AMP-bd_C"/>
</dbReference>
<dbReference type="InterPro" id="IPR001031">
    <property type="entry name" value="Thioesterase"/>
</dbReference>
<dbReference type="InterPro" id="IPR020845">
    <property type="entry name" value="AMP-binding_CS"/>
</dbReference>
<dbReference type="Gene3D" id="3.40.50.1820">
    <property type="entry name" value="alpha/beta hydrolase"/>
    <property type="match status" value="1"/>
</dbReference>
<dbReference type="FunFam" id="1.10.1200.10:FF:000005">
    <property type="entry name" value="Nonribosomal peptide synthetase 1"/>
    <property type="match status" value="1"/>
</dbReference>
<dbReference type="InterPro" id="IPR041464">
    <property type="entry name" value="TubC_N"/>
</dbReference>
<dbReference type="InterPro" id="IPR023213">
    <property type="entry name" value="CAT-like_dom_sf"/>
</dbReference>
<dbReference type="Gene3D" id="1.10.10.1830">
    <property type="entry name" value="Non-ribosomal peptide synthase, adenylation domain"/>
    <property type="match status" value="1"/>
</dbReference>
<dbReference type="SUPFAM" id="SSF56801">
    <property type="entry name" value="Acetyl-CoA synthetase-like"/>
    <property type="match status" value="1"/>
</dbReference>
<dbReference type="CDD" id="cd05930">
    <property type="entry name" value="A_NRPS"/>
    <property type="match status" value="1"/>
</dbReference>
<dbReference type="Gene3D" id="3.30.559.30">
    <property type="entry name" value="Nonribosomal peptide synthetase, condensation domain"/>
    <property type="match status" value="1"/>
</dbReference>
<evidence type="ECO:0000313" key="7">
    <source>
        <dbReference type="Proteomes" id="UP000019141"/>
    </source>
</evidence>
<dbReference type="GO" id="GO:0005829">
    <property type="term" value="C:cytosol"/>
    <property type="evidence" value="ECO:0007669"/>
    <property type="project" value="TreeGrafter"/>
</dbReference>
<dbReference type="SUPFAM" id="SSF52777">
    <property type="entry name" value="CoA-dependent acyltransferases"/>
    <property type="match status" value="2"/>
</dbReference>
<dbReference type="InterPro" id="IPR044894">
    <property type="entry name" value="TubC_N_sf"/>
</dbReference>
<dbReference type="InterPro" id="IPR029058">
    <property type="entry name" value="AB_hydrolase_fold"/>
</dbReference>
<dbReference type="PANTHER" id="PTHR45527">
    <property type="entry name" value="NONRIBOSOMAL PEPTIDE SYNTHETASE"/>
    <property type="match status" value="1"/>
</dbReference>
<comment type="cofactor">
    <cofactor evidence="1">
        <name>pantetheine 4'-phosphate</name>
        <dbReference type="ChEBI" id="CHEBI:47942"/>
    </cofactor>
</comment>
<dbReference type="PROSITE" id="PS00012">
    <property type="entry name" value="PHOSPHOPANTETHEINE"/>
    <property type="match status" value="1"/>
</dbReference>
<comment type="caution">
    <text evidence="6">The sequence shown here is derived from an EMBL/GenBank/DDBJ whole genome shotgun (WGS) entry which is preliminary data.</text>
</comment>
<dbReference type="InterPro" id="IPR006162">
    <property type="entry name" value="Ppantetheine_attach_site"/>
</dbReference>
<dbReference type="Gene3D" id="3.30.559.10">
    <property type="entry name" value="Chloramphenicol acetyltransferase-like domain"/>
    <property type="match status" value="1"/>
</dbReference>
<keyword evidence="7" id="KW-1185">Reference proteome</keyword>
<dbReference type="InterPro" id="IPR020802">
    <property type="entry name" value="TesA-like"/>
</dbReference>
<evidence type="ECO:0000313" key="6">
    <source>
        <dbReference type="EMBL" id="ETX03403.1"/>
    </source>
</evidence>
<dbReference type="FunFam" id="2.30.38.10:FF:000001">
    <property type="entry name" value="Non-ribosomal peptide synthetase PvdI"/>
    <property type="match status" value="1"/>
</dbReference>
<dbReference type="NCBIfam" id="TIGR01733">
    <property type="entry name" value="AA-adenyl-dom"/>
    <property type="match status" value="1"/>
</dbReference>
<dbReference type="GO" id="GO:0043041">
    <property type="term" value="P:amino acid activation for nonribosomal peptide biosynthetic process"/>
    <property type="evidence" value="ECO:0007669"/>
    <property type="project" value="TreeGrafter"/>
</dbReference>
<dbReference type="PROSITE" id="PS00455">
    <property type="entry name" value="AMP_BINDING"/>
    <property type="match status" value="1"/>
</dbReference>
<dbReference type="Pfam" id="PF00668">
    <property type="entry name" value="Condensation"/>
    <property type="match status" value="1"/>
</dbReference>
<evidence type="ECO:0000259" key="5">
    <source>
        <dbReference type="PROSITE" id="PS50075"/>
    </source>
</evidence>
<dbReference type="EMBL" id="AZHW01000051">
    <property type="protein sequence ID" value="ETX03403.1"/>
    <property type="molecule type" value="Genomic_DNA"/>
</dbReference>
<evidence type="ECO:0000256" key="2">
    <source>
        <dbReference type="ARBA" id="ARBA00006432"/>
    </source>
</evidence>
<dbReference type="InterPro" id="IPR000873">
    <property type="entry name" value="AMP-dep_synth/lig_dom"/>
</dbReference>
<dbReference type="InterPro" id="IPR009081">
    <property type="entry name" value="PP-bd_ACP"/>
</dbReference>
<protein>
    <recommendedName>
        <fullName evidence="5">Carrier domain-containing protein</fullName>
    </recommendedName>
</protein>
<dbReference type="SUPFAM" id="SSF53474">
    <property type="entry name" value="alpha/beta-Hydrolases"/>
    <property type="match status" value="1"/>
</dbReference>
<dbReference type="InterPro" id="IPR045851">
    <property type="entry name" value="AMP-bd_C_sf"/>
</dbReference>
<dbReference type="PATRIC" id="fig|1429438.4.peg.220"/>
<dbReference type="GO" id="GO:0031177">
    <property type="term" value="F:phosphopantetheine binding"/>
    <property type="evidence" value="ECO:0007669"/>
    <property type="project" value="InterPro"/>
</dbReference>
<dbReference type="Gene3D" id="3.40.50.980">
    <property type="match status" value="2"/>
</dbReference>
<dbReference type="SMART" id="SM00824">
    <property type="entry name" value="PKS_TE"/>
    <property type="match status" value="1"/>
</dbReference>
<reference evidence="6 7" key="1">
    <citation type="journal article" date="2014" name="Nature">
        <title>An environmental bacterial taxon with a large and distinct metabolic repertoire.</title>
        <authorList>
            <person name="Wilson M.C."/>
            <person name="Mori T."/>
            <person name="Ruckert C."/>
            <person name="Uria A.R."/>
            <person name="Helf M.J."/>
            <person name="Takada K."/>
            <person name="Gernert C."/>
            <person name="Steffens U.A."/>
            <person name="Heycke N."/>
            <person name="Schmitt S."/>
            <person name="Rinke C."/>
            <person name="Helfrich E.J."/>
            <person name="Brachmann A.O."/>
            <person name="Gurgui C."/>
            <person name="Wakimoto T."/>
            <person name="Kracht M."/>
            <person name="Crusemann M."/>
            <person name="Hentschel U."/>
            <person name="Abe I."/>
            <person name="Matsunaga S."/>
            <person name="Kalinowski J."/>
            <person name="Takeyama H."/>
            <person name="Piel J."/>
        </authorList>
    </citation>
    <scope>NUCLEOTIDE SEQUENCE [LARGE SCALE GENOMIC DNA]</scope>
    <source>
        <strain evidence="7">TSY1</strain>
    </source>
</reference>
<keyword evidence="3" id="KW-0596">Phosphopantetheine</keyword>
<dbReference type="CDD" id="cd19531">
    <property type="entry name" value="LCL_NRPS-like"/>
    <property type="match status" value="1"/>
</dbReference>
<dbReference type="FunFam" id="3.40.50.980:FF:000001">
    <property type="entry name" value="Non-ribosomal peptide synthetase"/>
    <property type="match status" value="1"/>
</dbReference>
<comment type="similarity">
    <text evidence="2">Belongs to the ATP-dependent AMP-binding enzyme family.</text>
</comment>
<evidence type="ECO:0000256" key="4">
    <source>
        <dbReference type="ARBA" id="ARBA00022553"/>
    </source>
</evidence>
<dbReference type="InterPro" id="IPR036736">
    <property type="entry name" value="ACP-like_sf"/>
</dbReference>
<dbReference type="Gene3D" id="2.30.38.10">
    <property type="entry name" value="Luciferase, Domain 3"/>
    <property type="match status" value="1"/>
</dbReference>
<dbReference type="InterPro" id="IPR001242">
    <property type="entry name" value="Condensation_dom"/>
</dbReference>
<dbReference type="SMART" id="SM00823">
    <property type="entry name" value="PKS_PP"/>
    <property type="match status" value="1"/>
</dbReference>
<dbReference type="Gene3D" id="3.30.300.30">
    <property type="match status" value="1"/>
</dbReference>
<dbReference type="GO" id="GO:0009366">
    <property type="term" value="C:enterobactin synthetase complex"/>
    <property type="evidence" value="ECO:0007669"/>
    <property type="project" value="TreeGrafter"/>
</dbReference>
<dbReference type="GO" id="GO:0009239">
    <property type="term" value="P:enterobactin biosynthetic process"/>
    <property type="evidence" value="ECO:0007669"/>
    <property type="project" value="TreeGrafter"/>
</dbReference>
<dbReference type="InterPro" id="IPR010071">
    <property type="entry name" value="AA_adenyl_dom"/>
</dbReference>
<dbReference type="Pfam" id="PF00975">
    <property type="entry name" value="Thioesterase"/>
    <property type="match status" value="1"/>
</dbReference>
<dbReference type="FunFam" id="3.30.300.30:FF:000010">
    <property type="entry name" value="Enterobactin synthetase component F"/>
    <property type="match status" value="1"/>
</dbReference>
<dbReference type="Pfam" id="PF00501">
    <property type="entry name" value="AMP-binding"/>
    <property type="match status" value="1"/>
</dbReference>
<dbReference type="PROSITE" id="PS50075">
    <property type="entry name" value="CARRIER"/>
    <property type="match status" value="1"/>
</dbReference>